<dbReference type="InterPro" id="IPR047928">
    <property type="entry name" value="Perm_prefix_1"/>
</dbReference>
<organism evidence="10 11">
    <name type="scientific">Synoicihabitans lomoniglobus</name>
    <dbReference type="NCBI Taxonomy" id="2909285"/>
    <lineage>
        <taxon>Bacteria</taxon>
        <taxon>Pseudomonadati</taxon>
        <taxon>Verrucomicrobiota</taxon>
        <taxon>Opitutia</taxon>
        <taxon>Opitutales</taxon>
        <taxon>Opitutaceae</taxon>
        <taxon>Synoicihabitans</taxon>
    </lineage>
</organism>
<feature type="transmembrane region" description="Helical" evidence="7">
    <location>
        <begin position="783"/>
        <end position="805"/>
    </location>
</feature>
<dbReference type="Pfam" id="PF12704">
    <property type="entry name" value="MacB_PCD"/>
    <property type="match status" value="2"/>
</dbReference>
<comment type="similarity">
    <text evidence="6">Belongs to the ABC-4 integral membrane protein family.</text>
</comment>
<dbReference type="Pfam" id="PF02687">
    <property type="entry name" value="FtsX"/>
    <property type="match status" value="2"/>
</dbReference>
<evidence type="ECO:0000259" key="9">
    <source>
        <dbReference type="Pfam" id="PF12704"/>
    </source>
</evidence>
<dbReference type="InterPro" id="IPR025857">
    <property type="entry name" value="MacB_PCD"/>
</dbReference>
<feature type="transmembrane region" description="Helical" evidence="7">
    <location>
        <begin position="96"/>
        <end position="118"/>
    </location>
</feature>
<evidence type="ECO:0000256" key="5">
    <source>
        <dbReference type="ARBA" id="ARBA00023136"/>
    </source>
</evidence>
<keyword evidence="3 7" id="KW-0812">Transmembrane</keyword>
<proteinExistence type="inferred from homology"/>
<feature type="transmembrane region" description="Helical" evidence="7">
    <location>
        <begin position="425"/>
        <end position="448"/>
    </location>
</feature>
<dbReference type="PANTHER" id="PTHR30572">
    <property type="entry name" value="MEMBRANE COMPONENT OF TRANSPORTER-RELATED"/>
    <property type="match status" value="1"/>
</dbReference>
<evidence type="ECO:0000256" key="2">
    <source>
        <dbReference type="ARBA" id="ARBA00022475"/>
    </source>
</evidence>
<gene>
    <name evidence="10" type="ORF">PXH66_13460</name>
</gene>
<reference evidence="10" key="1">
    <citation type="submission" date="2023-03" db="EMBL/GenBank/DDBJ databases">
        <title>Lomoglobus Profundus gen. nov., sp. nov., a novel member of the phylum Verrucomicrobia, isolated from deep-marine sediment of South China Sea.</title>
        <authorList>
            <person name="Ahmad T."/>
            <person name="Ishaq S.E."/>
            <person name="Wang F."/>
        </authorList>
    </citation>
    <scope>NUCLEOTIDE SEQUENCE</scope>
    <source>
        <strain evidence="10">LMO-M01</strain>
    </source>
</reference>
<feature type="transmembrane region" description="Helical" evidence="7">
    <location>
        <begin position="468"/>
        <end position="490"/>
    </location>
</feature>
<dbReference type="GO" id="GO:0005886">
    <property type="term" value="C:plasma membrane"/>
    <property type="evidence" value="ECO:0007669"/>
    <property type="project" value="UniProtKB-SubCell"/>
</dbReference>
<dbReference type="Proteomes" id="UP001218638">
    <property type="component" value="Chromosome"/>
</dbReference>
<feature type="domain" description="MacB-like periplasmic core" evidence="9">
    <location>
        <begin position="535"/>
        <end position="721"/>
    </location>
</feature>
<feature type="domain" description="ABC3 transporter permease C-terminal" evidence="8">
    <location>
        <begin position="380"/>
        <end position="496"/>
    </location>
</feature>
<evidence type="ECO:0000256" key="1">
    <source>
        <dbReference type="ARBA" id="ARBA00004651"/>
    </source>
</evidence>
<feature type="transmembrane region" description="Helical" evidence="7">
    <location>
        <begin position="835"/>
        <end position="854"/>
    </location>
</feature>
<feature type="transmembrane region" description="Helical" evidence="7">
    <location>
        <begin position="866"/>
        <end position="886"/>
    </location>
</feature>
<accession>A0AAE9ZV32</accession>
<feature type="transmembrane region" description="Helical" evidence="7">
    <location>
        <begin position="378"/>
        <end position="398"/>
    </location>
</feature>
<dbReference type="RefSeq" id="WP_330932038.1">
    <property type="nucleotide sequence ID" value="NZ_CP119075.1"/>
</dbReference>
<evidence type="ECO:0000313" key="11">
    <source>
        <dbReference type="Proteomes" id="UP001218638"/>
    </source>
</evidence>
<dbReference type="AlphaFoldDB" id="A0AAE9ZV32"/>
<sequence length="903" mass="99242">MSKLSGLRTRLRRAFQRGAMDQQMLDEMKHHLDEETARRIAAGEDPSTARRRAAADFGSVDARTEEVRERRWGTWVELWWHDFVQAVRSLRRDHRFSVVVIVTLALGIGASTSVYSVVDRVLLNPVPGPHADSIMQVGEWSYYSENPAPQPSGITPPILQALLDNSDAFPAFTWCDRSTQMSDREDGFVTTVFGSRVPPGFFRFFGVQPVLGRTFTDDEALNYDAREPPRDSAIVLSHAWWKSRFQGDPTIIGQTVRIGDRLLTVTGVMPNYFQFPSRSTQYWLPAQPVRPRPNHMRAANTIALLKLPPDGRLARLEVLLDTIAAQLQQDETLASTYRSVWQKNTDGLQLWVRPLHEALQGRVYSREFPRLRETLNGLSLAIALVLLIVCANTAHLTLARTERRRRELAVRAALGARRGRLIRQLLLESTVLAVVSGVAALVLTHWGLHLLASLNQLPQLRPIELDGRALAIAFAVTALTVLCFGLWPAWRGSHTPINAHLKNSGNTATLSIGARRQGRLLASLEVALALILLSGAGLMIRSVIEQLRAPPGFASDHLLSAVVSFLPTGGFSPDADTRTHIRVSTAMDRLAALPGVEAVGSYKLTGLQLPAENETGDVLGFTGRSYISLNQRDFFQVAQAPLLGGRFLTSADQGDENSAVVINETMARDFWPNQDAMGRTFRYTNGGARTFQVVGVVGDARLLGVDEPVTPQFFRPLNEAPSWGMPNRFLLRTSQDPALLATAVRAALREVDADMQLPHIETMTSALYDSTQARRTYRNYLCVFAVAAVVLAALGIHSVLAYSVARRTREIGIRIALGADQRQVVAMIVGEGGRVVMAGIALGLVGALALGHLIRAQLYGVAPSDAWVLAMTPILLATIALIACWLPARHAARIDPLAALRTE</sequence>
<evidence type="ECO:0000259" key="8">
    <source>
        <dbReference type="Pfam" id="PF02687"/>
    </source>
</evidence>
<evidence type="ECO:0000256" key="6">
    <source>
        <dbReference type="ARBA" id="ARBA00038076"/>
    </source>
</evidence>
<keyword evidence="2" id="KW-1003">Cell membrane</keyword>
<feature type="domain" description="ABC3 transporter permease C-terminal" evidence="8">
    <location>
        <begin position="783"/>
        <end position="896"/>
    </location>
</feature>
<keyword evidence="11" id="KW-1185">Reference proteome</keyword>
<keyword evidence="4 7" id="KW-1133">Transmembrane helix</keyword>
<dbReference type="InterPro" id="IPR017800">
    <property type="entry name" value="ADOP"/>
</dbReference>
<comment type="subcellular location">
    <subcellularLocation>
        <location evidence="1">Cell membrane</location>
        <topology evidence="1">Multi-pass membrane protein</topology>
    </subcellularLocation>
</comment>
<dbReference type="NCBIfam" id="TIGR03434">
    <property type="entry name" value="ADOP"/>
    <property type="match status" value="1"/>
</dbReference>
<dbReference type="InterPro" id="IPR003838">
    <property type="entry name" value="ABC3_permease_C"/>
</dbReference>
<keyword evidence="5 7" id="KW-0472">Membrane</keyword>
<name>A0AAE9ZV32_9BACT</name>
<dbReference type="NCBIfam" id="NF038403">
    <property type="entry name" value="perm_prefix_1"/>
    <property type="match status" value="1"/>
</dbReference>
<dbReference type="KEGG" id="slom:PXH66_13460"/>
<dbReference type="PANTHER" id="PTHR30572:SF4">
    <property type="entry name" value="ABC TRANSPORTER PERMEASE YTRF"/>
    <property type="match status" value="1"/>
</dbReference>
<evidence type="ECO:0000256" key="4">
    <source>
        <dbReference type="ARBA" id="ARBA00022989"/>
    </source>
</evidence>
<evidence type="ECO:0000256" key="3">
    <source>
        <dbReference type="ARBA" id="ARBA00022692"/>
    </source>
</evidence>
<dbReference type="GO" id="GO:0022857">
    <property type="term" value="F:transmembrane transporter activity"/>
    <property type="evidence" value="ECO:0007669"/>
    <property type="project" value="TreeGrafter"/>
</dbReference>
<evidence type="ECO:0000313" key="10">
    <source>
        <dbReference type="EMBL" id="WED63340.1"/>
    </source>
</evidence>
<dbReference type="InterPro" id="IPR050250">
    <property type="entry name" value="Macrolide_Exporter_MacB"/>
</dbReference>
<feature type="transmembrane region" description="Helical" evidence="7">
    <location>
        <begin position="520"/>
        <end position="540"/>
    </location>
</feature>
<dbReference type="EMBL" id="CP119075">
    <property type="protein sequence ID" value="WED63340.1"/>
    <property type="molecule type" value="Genomic_DNA"/>
</dbReference>
<evidence type="ECO:0000256" key="7">
    <source>
        <dbReference type="SAM" id="Phobius"/>
    </source>
</evidence>
<feature type="domain" description="MacB-like periplasmic core" evidence="9">
    <location>
        <begin position="97"/>
        <end position="292"/>
    </location>
</feature>
<protein>
    <submittedName>
        <fullName evidence="10">ABC transporter permease</fullName>
    </submittedName>
</protein>